<reference evidence="7" key="1">
    <citation type="submission" date="2022-03" db="EMBL/GenBank/DDBJ databases">
        <authorList>
            <person name="Martin H S."/>
        </authorList>
    </citation>
    <scope>NUCLEOTIDE SEQUENCE</scope>
</reference>
<keyword evidence="4" id="KW-0158">Chromosome</keyword>
<dbReference type="Proteomes" id="UP000837857">
    <property type="component" value="Chromosome 4"/>
</dbReference>
<evidence type="ECO:0000256" key="2">
    <source>
        <dbReference type="ARBA" id="ARBA00004584"/>
    </source>
</evidence>
<evidence type="ECO:0000256" key="3">
    <source>
        <dbReference type="ARBA" id="ARBA00005470"/>
    </source>
</evidence>
<gene>
    <name evidence="7" type="ORF">IPOD504_LOCUS13830</name>
</gene>
<comment type="similarity">
    <text evidence="3">Belongs to the CENP-I/CTF3 family.</text>
</comment>
<dbReference type="PANTHER" id="PTHR48208">
    <property type="entry name" value="CENTROMERE PROTEIN I"/>
    <property type="match status" value="1"/>
</dbReference>
<dbReference type="Pfam" id="PF07778">
    <property type="entry name" value="CENP-I"/>
    <property type="match status" value="1"/>
</dbReference>
<keyword evidence="8" id="KW-1185">Reference proteome</keyword>
<proteinExistence type="inferred from homology"/>
<sequence length="564" mass="63882">MDCDSVDMVALDYGYEVFYTMLTYEVLAAHAMKLVYNLTKPVDVTRRRVLELLDYSKKREAKKNLYRQLQVLLGLFKSYKPECVPEDVPSISIHTSFRKINTTLLRRFKQCHSSRNNSYNKKDHLLWTNLISSESGRNKKVDPLVPNMEFLNIALKQYEKSSQKNYLDFSDPVSLLEYSVRRVTSRPARLRALLCNDSGLTQLALASGSDHAFFSHDLHHLLTNSFLDTSPYNYAEKRDLLHKLAKFQRTILQGVPVVTRFLAQFLPFWNEQDFFAEIMDLIVWISVDCLEHIISIMDTLKKIYYRAEPIEQCAILMSLTQMYANLVFSSTRKKQYFMNMDSSRVDYPQILRSVASSLSEMSNKVLQINPGDMRALYSGSSAAEWRARVELRCGRPPGCVPGALSLALPLLTPSAALLDSVATLLVLYRKITMSAKKSAGGRLTLDAHWDAQLRTLKAFTSDMVSCLYHEGCLANRKEGLVFARLHPQLAAAVTKSVPDAEAVFSVRNHLAFAPYTYAHAEGARNAHLADNALWFGVAVDRTFPGLAEFLSMAVPQLRVGRSGR</sequence>
<evidence type="ECO:0000256" key="5">
    <source>
        <dbReference type="ARBA" id="ARBA00023242"/>
    </source>
</evidence>
<protein>
    <submittedName>
        <fullName evidence="7">Uncharacterized protein</fullName>
    </submittedName>
</protein>
<evidence type="ECO:0000313" key="7">
    <source>
        <dbReference type="EMBL" id="CAH2067337.1"/>
    </source>
</evidence>
<dbReference type="InterPro" id="IPR012485">
    <property type="entry name" value="CENP-I"/>
</dbReference>
<keyword evidence="5" id="KW-0539">Nucleus</keyword>
<dbReference type="PANTHER" id="PTHR48208:SF2">
    <property type="entry name" value="CENTROMERE PROTEIN I"/>
    <property type="match status" value="1"/>
</dbReference>
<name>A0ABN8IUZ2_9NEOP</name>
<accession>A0ABN8IUZ2</accession>
<evidence type="ECO:0000256" key="4">
    <source>
        <dbReference type="ARBA" id="ARBA00022454"/>
    </source>
</evidence>
<dbReference type="EMBL" id="OW152816">
    <property type="protein sequence ID" value="CAH2067337.1"/>
    <property type="molecule type" value="Genomic_DNA"/>
</dbReference>
<evidence type="ECO:0000256" key="1">
    <source>
        <dbReference type="ARBA" id="ARBA00004123"/>
    </source>
</evidence>
<comment type="subcellular location">
    <subcellularLocation>
        <location evidence="2">Chromosome</location>
        <location evidence="2">Centromere</location>
    </subcellularLocation>
    <subcellularLocation>
        <location evidence="1">Nucleus</location>
    </subcellularLocation>
</comment>
<evidence type="ECO:0000313" key="8">
    <source>
        <dbReference type="Proteomes" id="UP000837857"/>
    </source>
</evidence>
<organism evidence="7 8">
    <name type="scientific">Iphiclides podalirius</name>
    <name type="common">scarce swallowtail</name>
    <dbReference type="NCBI Taxonomy" id="110791"/>
    <lineage>
        <taxon>Eukaryota</taxon>
        <taxon>Metazoa</taxon>
        <taxon>Ecdysozoa</taxon>
        <taxon>Arthropoda</taxon>
        <taxon>Hexapoda</taxon>
        <taxon>Insecta</taxon>
        <taxon>Pterygota</taxon>
        <taxon>Neoptera</taxon>
        <taxon>Endopterygota</taxon>
        <taxon>Lepidoptera</taxon>
        <taxon>Glossata</taxon>
        <taxon>Ditrysia</taxon>
        <taxon>Papilionoidea</taxon>
        <taxon>Papilionidae</taxon>
        <taxon>Papilioninae</taxon>
        <taxon>Iphiclides</taxon>
    </lineage>
</organism>
<evidence type="ECO:0000256" key="6">
    <source>
        <dbReference type="ARBA" id="ARBA00023328"/>
    </source>
</evidence>
<feature type="non-terminal residue" evidence="7">
    <location>
        <position position="1"/>
    </location>
</feature>
<keyword evidence="6" id="KW-0137">Centromere</keyword>